<keyword evidence="16" id="KW-1133">Transmembrane helix</keyword>
<organism evidence="19">
    <name type="scientific">Stegastes partitus</name>
    <name type="common">bicolor damselfish</name>
    <dbReference type="NCBI Taxonomy" id="144197"/>
    <lineage>
        <taxon>Eukaryota</taxon>
        <taxon>Metazoa</taxon>
        <taxon>Chordata</taxon>
        <taxon>Craniata</taxon>
        <taxon>Vertebrata</taxon>
        <taxon>Euteleostomi</taxon>
        <taxon>Actinopterygii</taxon>
        <taxon>Neopterygii</taxon>
        <taxon>Teleostei</taxon>
        <taxon>Neoteleostei</taxon>
        <taxon>Acanthomorphata</taxon>
        <taxon>Ovalentaria</taxon>
        <taxon>Pomacentridae</taxon>
        <taxon>Stegastes</taxon>
    </lineage>
</organism>
<evidence type="ECO:0000256" key="15">
    <source>
        <dbReference type="PROSITE-ProRule" id="PRU00302"/>
    </source>
</evidence>
<evidence type="ECO:0000256" key="12">
    <source>
        <dbReference type="ARBA" id="ARBA00023018"/>
    </source>
</evidence>
<protein>
    <recommendedName>
        <fullName evidence="4">Sushi repeat-containing protein SRPX2</fullName>
    </recommendedName>
</protein>
<dbReference type="InterPro" id="IPR025232">
    <property type="entry name" value="DUF4174"/>
</dbReference>
<dbReference type="AlphaFoldDB" id="A0A3B5A2B2"/>
<dbReference type="PANTHER" id="PTHR46343:SF3">
    <property type="entry name" value="SUSHI REPEAT-CONTAINING PROTEIN SRPX2"/>
    <property type="match status" value="1"/>
</dbReference>
<dbReference type="FunFam" id="2.10.70.10:FF:000024">
    <property type="entry name" value="Sushi repeat-containing protein SRPX"/>
    <property type="match status" value="1"/>
</dbReference>
<keyword evidence="8 15" id="KW-0768">Sushi</keyword>
<evidence type="ECO:0000256" key="2">
    <source>
        <dbReference type="ARBA" id="ARBA00004496"/>
    </source>
</evidence>
<dbReference type="GO" id="GO:0001525">
    <property type="term" value="P:angiogenesis"/>
    <property type="evidence" value="ECO:0007669"/>
    <property type="project" value="UniProtKB-KW"/>
</dbReference>
<dbReference type="GO" id="GO:0005737">
    <property type="term" value="C:cytoplasm"/>
    <property type="evidence" value="ECO:0007669"/>
    <property type="project" value="UniProtKB-SubCell"/>
</dbReference>
<feature type="domain" description="Sushi" evidence="18">
    <location>
        <begin position="357"/>
        <end position="416"/>
    </location>
</feature>
<evidence type="ECO:0000256" key="9">
    <source>
        <dbReference type="ARBA" id="ARBA00022729"/>
    </source>
</evidence>
<evidence type="ECO:0000256" key="8">
    <source>
        <dbReference type="ARBA" id="ARBA00022659"/>
    </source>
</evidence>
<dbReference type="GO" id="GO:0098609">
    <property type="term" value="P:cell-cell adhesion"/>
    <property type="evidence" value="ECO:0007669"/>
    <property type="project" value="TreeGrafter"/>
</dbReference>
<dbReference type="GeneTree" id="ENSGT00940000159149"/>
<dbReference type="SUPFAM" id="SSF57535">
    <property type="entry name" value="Complement control module/SCR domain"/>
    <property type="match status" value="3"/>
</dbReference>
<sequence length="560" mass="63258">MFNAAVGGNTLTAEVRWCHQVVLCFEDQLERSSLHNNCGDSGGTAELVVLSEDYSVQDFKRCLVTLVVNLPWVVLLFPLVLVSGSQTPRKTFFLSFFLCVQECHLCASDMLFSCSVAVFILFLTAGSGTTVYDSYNEFVEEDDTPQLDYKNPYWCHSPGLTNGEVTCRSPRGGAHRSTLGTRCEMRCDRGYRLMGRSSIQCLPNRRWSGTAYCRRMRCHVLPIISHGRYSCTQGFVVDSRCDFTCAPGYRIEGEHSRTCQHGGSWSGVQPECSDTDPPKIKCPPSRLKVAEPGKLTARVTWDPPAATDTADKSLDVILVGQQPDTDFKEGANIIRYKVYDQARNRAACKFIVRVEVRRCPVLPPPMYGYLSCSSDGNNYGATCEYHCDGGYELKGVSSRVCQFNRNWGGSPAECVPMEIKSDVKTVSALLDQFYEKRRLLIMSAPNISDPDYQLQNVMIQKSDCGLDLRHVTVIELLGSPPRETGRIKERLLQFEVIEGLRQAFRISRYYFSMVLLDDLGLDRERFITPIASDELFSYIDSFMLDEEERERLELHRDFCD</sequence>
<dbReference type="InterPro" id="IPR043555">
    <property type="entry name" value="SRPX-like"/>
</dbReference>
<dbReference type="GO" id="GO:0045202">
    <property type="term" value="C:synapse"/>
    <property type="evidence" value="ECO:0007669"/>
    <property type="project" value="UniProtKB-SubCell"/>
</dbReference>
<keyword evidence="9" id="KW-0732">Signal</keyword>
<feature type="domain" description="Sushi" evidence="18">
    <location>
        <begin position="216"/>
        <end position="274"/>
    </location>
</feature>
<evidence type="ECO:0000256" key="4">
    <source>
        <dbReference type="ARBA" id="ARBA00014594"/>
    </source>
</evidence>
<comment type="subcellular location">
    <subcellularLocation>
        <location evidence="1">Cell surface</location>
    </subcellularLocation>
    <subcellularLocation>
        <location evidence="2">Cytoplasm</location>
    </subcellularLocation>
    <subcellularLocation>
        <location evidence="3">Secreted</location>
    </subcellularLocation>
    <subcellularLocation>
        <location evidence="14">Synapse</location>
    </subcellularLocation>
</comment>
<evidence type="ECO:0000256" key="13">
    <source>
        <dbReference type="ARBA" id="ARBA00023157"/>
    </source>
</evidence>
<keyword evidence="5" id="KW-0963">Cytoplasm</keyword>
<evidence type="ECO:0000256" key="11">
    <source>
        <dbReference type="ARBA" id="ARBA00022889"/>
    </source>
</evidence>
<evidence type="ECO:0000256" key="16">
    <source>
        <dbReference type="SAM" id="Phobius"/>
    </source>
</evidence>
<feature type="disulfide bond" evidence="15">
    <location>
        <begin position="387"/>
        <end position="414"/>
    </location>
</feature>
<dbReference type="GO" id="GO:0005576">
    <property type="term" value="C:extracellular region"/>
    <property type="evidence" value="ECO:0007669"/>
    <property type="project" value="UniProtKB-SubCell"/>
</dbReference>
<comment type="caution">
    <text evidence="15">Lacks conserved residue(s) required for the propagation of feature annotation.</text>
</comment>
<keyword evidence="12" id="KW-0770">Synapse</keyword>
<name>A0A3B5A2B2_9TELE</name>
<dbReference type="SMART" id="SM00032">
    <property type="entry name" value="CCP"/>
    <property type="match status" value="3"/>
</dbReference>
<evidence type="ECO:0000259" key="17">
    <source>
        <dbReference type="PROSITE" id="PS50825"/>
    </source>
</evidence>
<keyword evidence="13 15" id="KW-1015">Disulfide bond</keyword>
<feature type="disulfide bond" evidence="15">
    <location>
        <begin position="245"/>
        <end position="272"/>
    </location>
</feature>
<dbReference type="GO" id="GO:0051965">
    <property type="term" value="P:positive regulation of synapse assembly"/>
    <property type="evidence" value="ECO:0007669"/>
    <property type="project" value="TreeGrafter"/>
</dbReference>
<proteinExistence type="predicted"/>
<evidence type="ECO:0000256" key="10">
    <source>
        <dbReference type="ARBA" id="ARBA00022737"/>
    </source>
</evidence>
<dbReference type="Pfam" id="PF13778">
    <property type="entry name" value="DUF4174"/>
    <property type="match status" value="1"/>
</dbReference>
<keyword evidence="6" id="KW-0964">Secreted</keyword>
<dbReference type="PROSITE" id="PS50923">
    <property type="entry name" value="SUSHI"/>
    <property type="match status" value="3"/>
</dbReference>
<dbReference type="GO" id="GO:0009986">
    <property type="term" value="C:cell surface"/>
    <property type="evidence" value="ECO:0007669"/>
    <property type="project" value="UniProtKB-SubCell"/>
</dbReference>
<feature type="transmembrane region" description="Helical" evidence="16">
    <location>
        <begin position="63"/>
        <end position="82"/>
    </location>
</feature>
<dbReference type="Gene3D" id="2.10.70.10">
    <property type="entry name" value="Complement Module, domain 1"/>
    <property type="match status" value="3"/>
</dbReference>
<dbReference type="PANTHER" id="PTHR46343">
    <property type="entry name" value="HYR DOMAIN-CONTAINING PROTEIN"/>
    <property type="match status" value="1"/>
</dbReference>
<keyword evidence="7" id="KW-0037">Angiogenesis</keyword>
<reference evidence="19" key="1">
    <citation type="submission" date="2023-09" db="UniProtKB">
        <authorList>
            <consortium name="Ensembl"/>
        </authorList>
    </citation>
    <scope>IDENTIFICATION</scope>
</reference>
<evidence type="ECO:0000259" key="18">
    <source>
        <dbReference type="PROSITE" id="PS50923"/>
    </source>
</evidence>
<keyword evidence="10" id="KW-0677">Repeat</keyword>
<dbReference type="InterPro" id="IPR035976">
    <property type="entry name" value="Sushi/SCR/CCP_sf"/>
</dbReference>
<evidence type="ECO:0000256" key="6">
    <source>
        <dbReference type="ARBA" id="ARBA00022525"/>
    </source>
</evidence>
<dbReference type="InterPro" id="IPR003410">
    <property type="entry name" value="HYR_dom"/>
</dbReference>
<dbReference type="Ensembl" id="ENSSPAT00000012583.1">
    <property type="protein sequence ID" value="ENSSPAP00000012369.1"/>
    <property type="gene ID" value="ENSSPAG00000009393.1"/>
</dbReference>
<evidence type="ECO:0000256" key="14">
    <source>
        <dbReference type="ARBA" id="ARBA00034103"/>
    </source>
</evidence>
<feature type="domain" description="HYR" evidence="17">
    <location>
        <begin position="273"/>
        <end position="356"/>
    </location>
</feature>
<dbReference type="Pfam" id="PF00084">
    <property type="entry name" value="Sushi"/>
    <property type="match status" value="3"/>
</dbReference>
<accession>A0A3B5A2B2</accession>
<evidence type="ECO:0000256" key="5">
    <source>
        <dbReference type="ARBA" id="ARBA00022490"/>
    </source>
</evidence>
<dbReference type="PROSITE" id="PS50825">
    <property type="entry name" value="HYR"/>
    <property type="match status" value="1"/>
</dbReference>
<evidence type="ECO:0000256" key="7">
    <source>
        <dbReference type="ARBA" id="ARBA00022657"/>
    </source>
</evidence>
<dbReference type="CDD" id="cd00033">
    <property type="entry name" value="CCP"/>
    <property type="match status" value="3"/>
</dbReference>
<keyword evidence="11" id="KW-0130">Cell adhesion</keyword>
<dbReference type="GO" id="GO:0005102">
    <property type="term" value="F:signaling receptor binding"/>
    <property type="evidence" value="ECO:0007669"/>
    <property type="project" value="TreeGrafter"/>
</dbReference>
<evidence type="ECO:0000256" key="3">
    <source>
        <dbReference type="ARBA" id="ARBA00004613"/>
    </source>
</evidence>
<dbReference type="GO" id="GO:0090050">
    <property type="term" value="P:positive regulation of cell migration involved in sprouting angiogenesis"/>
    <property type="evidence" value="ECO:0007669"/>
    <property type="project" value="TreeGrafter"/>
</dbReference>
<dbReference type="InterPro" id="IPR000436">
    <property type="entry name" value="Sushi_SCR_CCP_dom"/>
</dbReference>
<evidence type="ECO:0000313" key="19">
    <source>
        <dbReference type="Ensembl" id="ENSSPAP00000012369.1"/>
    </source>
</evidence>
<keyword evidence="16" id="KW-0472">Membrane</keyword>
<evidence type="ECO:0000256" key="1">
    <source>
        <dbReference type="ARBA" id="ARBA00004241"/>
    </source>
</evidence>
<dbReference type="Pfam" id="PF02494">
    <property type="entry name" value="HYR"/>
    <property type="match status" value="1"/>
</dbReference>
<keyword evidence="16" id="KW-0812">Transmembrane</keyword>
<feature type="domain" description="Sushi" evidence="18">
    <location>
        <begin position="165"/>
        <end position="215"/>
    </location>
</feature>
<gene>
    <name evidence="19" type="primary">SRPX2</name>
</gene>